<proteinExistence type="predicted"/>
<sequence length="186" mass="20590">MNMNEVDKLLPVNIFRITIGCSTVLGNCFLLYLFYKFPRLRHSQANLLLIFINIYDLLIGIGITDRGIYAIYATANNITLFDRMTCLNVSSIQSSAITGMQAMIIAISVDRCLAVFKPVRYAKNDSRLFVYCAAAISIACSAVLSVIYRVNVDPIPVTVCSTGAAQTALYAMANQIYSTIFLILLF</sequence>
<name>A0AC34QBQ9_9BILA</name>
<reference evidence="2" key="1">
    <citation type="submission" date="2022-11" db="UniProtKB">
        <authorList>
            <consortium name="WormBaseParasite"/>
        </authorList>
    </citation>
    <scope>IDENTIFICATION</scope>
</reference>
<accession>A0AC34QBQ9</accession>
<evidence type="ECO:0000313" key="1">
    <source>
        <dbReference type="Proteomes" id="UP000887576"/>
    </source>
</evidence>
<dbReference type="WBParaSite" id="JU765_v2.g14839.t1">
    <property type="protein sequence ID" value="JU765_v2.g14839.t1"/>
    <property type="gene ID" value="JU765_v2.g14839"/>
</dbReference>
<dbReference type="Proteomes" id="UP000887576">
    <property type="component" value="Unplaced"/>
</dbReference>
<protein>
    <submittedName>
        <fullName evidence="2">G-protein coupled receptors family 1 profile domain-containing protein</fullName>
    </submittedName>
</protein>
<organism evidence="1 2">
    <name type="scientific">Panagrolaimus sp. JU765</name>
    <dbReference type="NCBI Taxonomy" id="591449"/>
    <lineage>
        <taxon>Eukaryota</taxon>
        <taxon>Metazoa</taxon>
        <taxon>Ecdysozoa</taxon>
        <taxon>Nematoda</taxon>
        <taxon>Chromadorea</taxon>
        <taxon>Rhabditida</taxon>
        <taxon>Tylenchina</taxon>
        <taxon>Panagrolaimomorpha</taxon>
        <taxon>Panagrolaimoidea</taxon>
        <taxon>Panagrolaimidae</taxon>
        <taxon>Panagrolaimus</taxon>
    </lineage>
</organism>
<evidence type="ECO:0000313" key="2">
    <source>
        <dbReference type="WBParaSite" id="JU765_v2.g14839.t1"/>
    </source>
</evidence>